<sequence>MTREKALWNDRWSVAACDAHINGDNFDFCQDSIKVLSCDNIVDWVVLVADKCSRDKVCGGNP</sequence>
<proteinExistence type="predicted"/>
<gene>
    <name evidence="1" type="ORF">D187_003274</name>
</gene>
<comment type="caution">
    <text evidence="1">The sequence shown here is derived from an EMBL/GenBank/DDBJ whole genome shotgun (WGS) entry which is preliminary data.</text>
</comment>
<dbReference type="Pfam" id="PF19682">
    <property type="entry name" value="DUF6184"/>
    <property type="match status" value="1"/>
</dbReference>
<dbReference type="EMBL" id="ANAH02000002">
    <property type="protein sequence ID" value="EPX64538.1"/>
    <property type="molecule type" value="Genomic_DNA"/>
</dbReference>
<reference evidence="1" key="1">
    <citation type="submission" date="2013-05" db="EMBL/GenBank/DDBJ databases">
        <title>Genome assembly of Cystobacter fuscus DSM 2262.</title>
        <authorList>
            <person name="Sharma G."/>
            <person name="Khatri I."/>
            <person name="Kaur C."/>
            <person name="Mayilraj S."/>
            <person name="Subramanian S."/>
        </authorList>
    </citation>
    <scope>NUCLEOTIDE SEQUENCE [LARGE SCALE GENOMIC DNA]</scope>
    <source>
        <strain evidence="1">DSM 2262</strain>
    </source>
</reference>
<dbReference type="RefSeq" id="WP_002622390.1">
    <property type="nucleotide sequence ID" value="NZ_ANAH02000002.1"/>
</dbReference>
<dbReference type="AlphaFoldDB" id="S9R6C0"/>
<accession>S9R6C0</accession>
<dbReference type="OrthoDB" id="5517994at2"/>
<evidence type="ECO:0000313" key="1">
    <source>
        <dbReference type="EMBL" id="EPX64538.1"/>
    </source>
</evidence>
<protein>
    <submittedName>
        <fullName evidence="1">Uncharacterized protein</fullName>
    </submittedName>
</protein>
<evidence type="ECO:0000313" key="2">
    <source>
        <dbReference type="Proteomes" id="UP000011682"/>
    </source>
</evidence>
<dbReference type="InterPro" id="IPR045757">
    <property type="entry name" value="DUF6184"/>
</dbReference>
<dbReference type="Proteomes" id="UP000011682">
    <property type="component" value="Unassembled WGS sequence"/>
</dbReference>
<organism evidence="1 2">
    <name type="scientific">Cystobacter fuscus (strain ATCC 25194 / DSM 2262 / NBRC 100088 / M29)</name>
    <dbReference type="NCBI Taxonomy" id="1242864"/>
    <lineage>
        <taxon>Bacteria</taxon>
        <taxon>Pseudomonadati</taxon>
        <taxon>Myxococcota</taxon>
        <taxon>Myxococcia</taxon>
        <taxon>Myxococcales</taxon>
        <taxon>Cystobacterineae</taxon>
        <taxon>Archangiaceae</taxon>
        <taxon>Cystobacter</taxon>
    </lineage>
</organism>
<name>S9R6C0_CYSF2</name>
<keyword evidence="2" id="KW-1185">Reference proteome</keyword>